<evidence type="ECO:0000313" key="1">
    <source>
        <dbReference type="EMBL" id="MDR6785842.1"/>
    </source>
</evidence>
<comment type="caution">
    <text evidence="1">The sequence shown here is derived from an EMBL/GenBank/DDBJ whole genome shotgun (WGS) entry which is preliminary data.</text>
</comment>
<name>A0ACC6L393_9SPHI</name>
<sequence>MTLWAPSLQNINSRSDLTEVSDLLNGLKRHPIAISPWKGYAAPVTAAFSIAHGQDCILLKYFVREPFSIPLYHKINDPVYKDSCVEFFIGFNQETKYYNFEFNNAGTGLMGFGTKNERAYVAEAVIRQIKYSCSFKNAESEGLACWELVLVIPFTAFCFHQINAVSNMLCKGNFFKCGDDLSQPHYLVWNNIHSARPDFHQPEFFGTIDFG</sequence>
<keyword evidence="2" id="KW-1185">Reference proteome</keyword>
<dbReference type="EMBL" id="JAVDTF010000005">
    <property type="protein sequence ID" value="MDR6785842.1"/>
    <property type="molecule type" value="Genomic_DNA"/>
</dbReference>
<organism evidence="1 2">
    <name type="scientific">Pedobacter africanus</name>
    <dbReference type="NCBI Taxonomy" id="151894"/>
    <lineage>
        <taxon>Bacteria</taxon>
        <taxon>Pseudomonadati</taxon>
        <taxon>Bacteroidota</taxon>
        <taxon>Sphingobacteriia</taxon>
        <taxon>Sphingobacteriales</taxon>
        <taxon>Sphingobacteriaceae</taxon>
        <taxon>Pedobacter</taxon>
    </lineage>
</organism>
<accession>A0ACC6L393</accession>
<proteinExistence type="predicted"/>
<protein>
    <submittedName>
        <fullName evidence="1">Uncharacterized protein</fullName>
    </submittedName>
</protein>
<gene>
    <name evidence="1" type="ORF">J2X78_004434</name>
</gene>
<dbReference type="Proteomes" id="UP001246858">
    <property type="component" value="Unassembled WGS sequence"/>
</dbReference>
<reference evidence="1" key="1">
    <citation type="submission" date="2023-07" db="EMBL/GenBank/DDBJ databases">
        <title>Sorghum-associated microbial communities from plants grown in Nebraska, USA.</title>
        <authorList>
            <person name="Schachtman D."/>
        </authorList>
    </citation>
    <scope>NUCLEOTIDE SEQUENCE</scope>
    <source>
        <strain evidence="1">2697</strain>
    </source>
</reference>
<evidence type="ECO:0000313" key="2">
    <source>
        <dbReference type="Proteomes" id="UP001246858"/>
    </source>
</evidence>